<dbReference type="SUPFAM" id="SSF54189">
    <property type="entry name" value="Ribosomal proteins S24e, L23 and L15e"/>
    <property type="match status" value="1"/>
</dbReference>
<evidence type="ECO:0000256" key="4">
    <source>
        <dbReference type="ARBA" id="ARBA00022980"/>
    </source>
</evidence>
<protein>
    <recommendedName>
        <fullName evidence="6">Large ribosomal subunit protein uL23c</fullName>
    </recommendedName>
</protein>
<dbReference type="GO" id="GO:0006412">
    <property type="term" value="P:translation"/>
    <property type="evidence" value="ECO:0007669"/>
    <property type="project" value="UniProtKB-UniRule"/>
</dbReference>
<accession>H8ZXC7</accession>
<keyword evidence="8" id="KW-0934">Plastid</keyword>
<dbReference type="InterPro" id="IPR013025">
    <property type="entry name" value="Ribosomal_uL23-like"/>
</dbReference>
<comment type="subunit">
    <text evidence="6">Part of the 50S ribosomal subunit.</text>
</comment>
<organism evidence="8">
    <name type="scientific">Eutreptia viridis</name>
    <dbReference type="NCBI Taxonomy" id="96908"/>
    <lineage>
        <taxon>Eukaryota</taxon>
        <taxon>Discoba</taxon>
        <taxon>Euglenozoa</taxon>
        <taxon>Euglenida</taxon>
        <taxon>Spirocuta</taxon>
        <taxon>Euglenophyceae</taxon>
        <taxon>Eutreptiales</taxon>
        <taxon>Eutreptiaceae</taxon>
        <taxon>Eutreptia</taxon>
    </lineage>
</organism>
<name>H8ZXC7_9EUGL</name>
<dbReference type="GO" id="GO:0019843">
    <property type="term" value="F:rRNA binding"/>
    <property type="evidence" value="ECO:0007669"/>
    <property type="project" value="UniProtKB-UniRule"/>
</dbReference>
<dbReference type="GO" id="GO:1990904">
    <property type="term" value="C:ribonucleoprotein complex"/>
    <property type="evidence" value="ECO:0007669"/>
    <property type="project" value="UniProtKB-KW"/>
</dbReference>
<dbReference type="Pfam" id="PF00276">
    <property type="entry name" value="Ribosomal_L23"/>
    <property type="match status" value="1"/>
</dbReference>
<dbReference type="PANTHER" id="PTHR11620">
    <property type="entry name" value="60S RIBOSOMAL PROTEIN L23A"/>
    <property type="match status" value="1"/>
</dbReference>
<evidence type="ECO:0000313" key="8">
    <source>
        <dbReference type="EMBL" id="AEQ94205.2"/>
    </source>
</evidence>
<keyword evidence="2 6" id="KW-0699">rRNA-binding</keyword>
<reference evidence="8" key="2">
    <citation type="submission" date="2013-03" db="EMBL/GenBank/DDBJ databases">
        <authorList>
            <person name="Wiegert K.E."/>
            <person name="Bennett M.S."/>
            <person name="Triemer R.E."/>
        </authorList>
    </citation>
    <scope>NUCLEOTIDE SEQUENCE</scope>
</reference>
<dbReference type="GO" id="GO:0003735">
    <property type="term" value="F:structural constituent of ribosome"/>
    <property type="evidence" value="ECO:0007669"/>
    <property type="project" value="InterPro"/>
</dbReference>
<dbReference type="Gene3D" id="3.30.70.330">
    <property type="match status" value="1"/>
</dbReference>
<dbReference type="InterPro" id="IPR012678">
    <property type="entry name" value="Ribosomal_uL23/eL15/eS24_sf"/>
</dbReference>
<comment type="subcellular location">
    <subcellularLocation>
        <location evidence="6">Plastid</location>
        <location evidence="6">Chloroplast</location>
    </subcellularLocation>
</comment>
<dbReference type="GO" id="GO:0005840">
    <property type="term" value="C:ribosome"/>
    <property type="evidence" value="ECO:0007669"/>
    <property type="project" value="UniProtKB-KW"/>
</dbReference>
<dbReference type="PROSITE" id="PS00050">
    <property type="entry name" value="RIBOSOMAL_L23"/>
    <property type="match status" value="1"/>
</dbReference>
<dbReference type="InterPro" id="IPR012677">
    <property type="entry name" value="Nucleotide-bd_a/b_plait_sf"/>
</dbReference>
<proteinExistence type="inferred from homology"/>
<sequence length="96" mass="11191">MVFYMFDLIETPVLSSKATKNLSLNQYTFFVDRRLTKPDIKFLFQEIFDVRILSVNTSIPSKKKKLRARSESFSSFKKRAIVTLNSEDLISFFPAV</sequence>
<keyword evidence="8" id="KW-0150">Chloroplast</keyword>
<geneLocation type="chloroplast" evidence="8"/>
<evidence type="ECO:0000256" key="3">
    <source>
        <dbReference type="ARBA" id="ARBA00022884"/>
    </source>
</evidence>
<evidence type="ECO:0000256" key="6">
    <source>
        <dbReference type="HAMAP-Rule" id="MF_01369"/>
    </source>
</evidence>
<keyword evidence="4 6" id="KW-0689">Ribosomal protein</keyword>
<evidence type="ECO:0000256" key="1">
    <source>
        <dbReference type="ARBA" id="ARBA00006700"/>
    </source>
</evidence>
<keyword evidence="3 6" id="KW-0694">RNA-binding</keyword>
<evidence type="ECO:0000256" key="7">
    <source>
        <dbReference type="RuleBase" id="RU003934"/>
    </source>
</evidence>
<gene>
    <name evidence="6 8" type="primary">rpl23</name>
</gene>
<dbReference type="EMBL" id="JN643723">
    <property type="protein sequence ID" value="AEQ94205.2"/>
    <property type="molecule type" value="Genomic_DNA"/>
</dbReference>
<comment type="function">
    <text evidence="6">Binds to 23S rRNA.</text>
</comment>
<reference evidence="8" key="1">
    <citation type="journal article" date="2012" name="Protist">
        <title>Evolution of the chloroplast genome in photosynthetic euglenoids: a comparison of Eutreptia viridis and Euglena gracilis (Euglenophyta).</title>
        <authorList>
            <person name="Wiegert K.E."/>
            <person name="Bennett M.S."/>
            <person name="Triemer R.E."/>
        </authorList>
    </citation>
    <scope>NUCLEOTIDE SEQUENCE</scope>
</reference>
<keyword evidence="5 6" id="KW-0687">Ribonucleoprotein</keyword>
<dbReference type="HAMAP" id="MF_01369_B">
    <property type="entry name" value="Ribosomal_uL23_B"/>
    <property type="match status" value="1"/>
</dbReference>
<dbReference type="GO" id="GO:0009507">
    <property type="term" value="C:chloroplast"/>
    <property type="evidence" value="ECO:0007669"/>
    <property type="project" value="UniProtKB-SubCell"/>
</dbReference>
<evidence type="ECO:0000256" key="5">
    <source>
        <dbReference type="ARBA" id="ARBA00023274"/>
    </source>
</evidence>
<evidence type="ECO:0000256" key="2">
    <source>
        <dbReference type="ARBA" id="ARBA00022730"/>
    </source>
</evidence>
<dbReference type="InterPro" id="IPR001014">
    <property type="entry name" value="Ribosomal_uL23_CS"/>
</dbReference>
<comment type="similarity">
    <text evidence="1 6 7">Belongs to the universal ribosomal protein uL23 family.</text>
</comment>
<dbReference type="AlphaFoldDB" id="H8ZXC7"/>